<dbReference type="PRINTS" id="PR00125">
    <property type="entry name" value="ATPASEDELTA"/>
</dbReference>
<comment type="function">
    <text evidence="7">F(1)F(0) ATP synthase produces ATP from ADP in the presence of a proton or sodium gradient. F-type ATPases consist of two structural domains, F(1) containing the extramembraneous catalytic core and F(0) containing the membrane proton channel, linked together by a central stalk and a peripheral stalk. During catalysis, ATP synthesis in the catalytic domain of F(1) is coupled via a rotary mechanism of the central stalk subunits to proton translocation.</text>
</comment>
<dbReference type="InterPro" id="IPR000711">
    <property type="entry name" value="ATPase_OSCP/dsu"/>
</dbReference>
<evidence type="ECO:0000256" key="1">
    <source>
        <dbReference type="ARBA" id="ARBA00004370"/>
    </source>
</evidence>
<proteinExistence type="inferred from homology"/>
<keyword evidence="3 7" id="KW-0375">Hydrogen ion transport</keyword>
<comment type="subcellular location">
    <subcellularLocation>
        <location evidence="7">Cell membrane</location>
        <topology evidence="7">Peripheral membrane protein</topology>
    </subcellularLocation>
    <subcellularLocation>
        <location evidence="1">Membrane</location>
    </subcellularLocation>
</comment>
<accession>A0ABM6GCU4</accession>
<dbReference type="NCBIfam" id="NF009976">
    <property type="entry name" value="PRK13441.1"/>
    <property type="match status" value="1"/>
</dbReference>
<keyword evidence="5 7" id="KW-0472">Membrane</keyword>
<comment type="function">
    <text evidence="7">This protein is part of the stalk that links CF(0) to CF(1). It either transmits conformational changes from CF(0) to CF(1) or is implicated in proton conduction.</text>
</comment>
<keyword evidence="7" id="KW-1003">Cell membrane</keyword>
<dbReference type="NCBIfam" id="TIGR01145">
    <property type="entry name" value="ATP_synt_delta"/>
    <property type="match status" value="1"/>
</dbReference>
<keyword evidence="4 7" id="KW-0406">Ion transport</keyword>
<comment type="similarity">
    <text evidence="7">Belongs to the ATPase delta chain family.</text>
</comment>
<dbReference type="Proteomes" id="UP000185490">
    <property type="component" value="Chromosome"/>
</dbReference>
<gene>
    <name evidence="7" type="primary">atpH</name>
    <name evidence="8" type="ORF">BW47_01595</name>
</gene>
<evidence type="ECO:0000256" key="2">
    <source>
        <dbReference type="ARBA" id="ARBA00022448"/>
    </source>
</evidence>
<dbReference type="EMBL" id="CP007389">
    <property type="protein sequence ID" value="APT73364.1"/>
    <property type="molecule type" value="Genomic_DNA"/>
</dbReference>
<evidence type="ECO:0000256" key="7">
    <source>
        <dbReference type="HAMAP-Rule" id="MF_01416"/>
    </source>
</evidence>
<evidence type="ECO:0000256" key="6">
    <source>
        <dbReference type="ARBA" id="ARBA00023310"/>
    </source>
</evidence>
<evidence type="ECO:0000256" key="4">
    <source>
        <dbReference type="ARBA" id="ARBA00023065"/>
    </source>
</evidence>
<dbReference type="SUPFAM" id="SSF47928">
    <property type="entry name" value="N-terminal domain of the delta subunit of the F1F0-ATP synthase"/>
    <property type="match status" value="1"/>
</dbReference>
<protein>
    <recommendedName>
        <fullName evidence="7">ATP synthase subunit delta</fullName>
    </recommendedName>
    <alternativeName>
        <fullName evidence="7">ATP synthase F(1) sector subunit delta</fullName>
    </alternativeName>
    <alternativeName>
        <fullName evidence="7">F-type ATPase subunit delta</fullName>
        <shortName evidence="7">F-ATPase subunit delta</shortName>
    </alternativeName>
</protein>
<dbReference type="Gene3D" id="1.10.520.20">
    <property type="entry name" value="N-terminal domain of the delta subunit of the F1F0-ATP synthase"/>
    <property type="match status" value="1"/>
</dbReference>
<evidence type="ECO:0000256" key="5">
    <source>
        <dbReference type="ARBA" id="ARBA00023136"/>
    </source>
</evidence>
<dbReference type="Pfam" id="PF00213">
    <property type="entry name" value="OSCP"/>
    <property type="match status" value="1"/>
</dbReference>
<evidence type="ECO:0000256" key="3">
    <source>
        <dbReference type="ARBA" id="ARBA00022781"/>
    </source>
</evidence>
<dbReference type="GO" id="GO:0016787">
    <property type="term" value="F:hydrolase activity"/>
    <property type="evidence" value="ECO:0007669"/>
    <property type="project" value="UniProtKB-KW"/>
</dbReference>
<keyword evidence="6 7" id="KW-0066">ATP synthesis</keyword>
<keyword evidence="9" id="KW-1185">Reference proteome</keyword>
<organism evidence="8 9">
    <name type="scientific">Thermosipho melanesiensis</name>
    <dbReference type="NCBI Taxonomy" id="46541"/>
    <lineage>
        <taxon>Bacteria</taxon>
        <taxon>Thermotogati</taxon>
        <taxon>Thermotogota</taxon>
        <taxon>Thermotogae</taxon>
        <taxon>Thermotogales</taxon>
        <taxon>Fervidobacteriaceae</taxon>
        <taxon>Thermosipho</taxon>
    </lineage>
</organism>
<dbReference type="PANTHER" id="PTHR11910">
    <property type="entry name" value="ATP SYNTHASE DELTA CHAIN"/>
    <property type="match status" value="1"/>
</dbReference>
<evidence type="ECO:0000313" key="9">
    <source>
        <dbReference type="Proteomes" id="UP000185490"/>
    </source>
</evidence>
<sequence>MRYSTISSKYVNALLMVGKKVNKIEDYGELLKALCDVYVQFKDFFDNPAVKVWKKVETIKESFGTSIDKVFVNFVSLVFENKRQKFIPQIAAYYRYASIDVENKILVNVTTAEKLSSEELRAISEFVKKCVNRVPVIEEKIDESLIAGAVIEFSGKMIDVSVSGRLNKIAREVFSLRKG</sequence>
<evidence type="ECO:0000313" key="8">
    <source>
        <dbReference type="EMBL" id="APT73364.1"/>
    </source>
</evidence>
<keyword evidence="8" id="KW-0378">Hydrolase</keyword>
<dbReference type="InterPro" id="IPR026015">
    <property type="entry name" value="ATP_synth_OSCP/delta_N_sf"/>
</dbReference>
<name>A0ABM6GCU4_9BACT</name>
<dbReference type="RefSeq" id="WP_012056526.1">
    <property type="nucleotide sequence ID" value="NZ_CP007389.1"/>
</dbReference>
<dbReference type="HAMAP" id="MF_01416">
    <property type="entry name" value="ATP_synth_delta_bact"/>
    <property type="match status" value="1"/>
</dbReference>
<keyword evidence="7" id="KW-0139">CF(1)</keyword>
<keyword evidence="2 7" id="KW-0813">Transport</keyword>
<reference evidence="8 9" key="1">
    <citation type="submission" date="2014-02" db="EMBL/GenBank/DDBJ databases">
        <title>Diversity of Thermotogales isolates from hydrothermal vents.</title>
        <authorList>
            <person name="Haverkamp T.H.A."/>
            <person name="Lossouarn J."/>
            <person name="Geslin C."/>
            <person name="Nesbo C.L."/>
        </authorList>
    </citation>
    <scope>NUCLEOTIDE SEQUENCE [LARGE SCALE GENOMIC DNA]</scope>
    <source>
        <strain evidence="8 9">431</strain>
    </source>
</reference>